<dbReference type="PANTHER" id="PTHR30543:SF21">
    <property type="entry name" value="NAD(P)H-DEPENDENT FMN REDUCTASE LOT6"/>
    <property type="match status" value="1"/>
</dbReference>
<dbReference type="GO" id="GO:0005829">
    <property type="term" value="C:cytosol"/>
    <property type="evidence" value="ECO:0007669"/>
    <property type="project" value="TreeGrafter"/>
</dbReference>
<evidence type="ECO:0000313" key="2">
    <source>
        <dbReference type="EMBL" id="CRX38350.1"/>
    </source>
</evidence>
<evidence type="ECO:0000313" key="3">
    <source>
        <dbReference type="Proteomes" id="UP000220251"/>
    </source>
</evidence>
<dbReference type="OrthoDB" id="9806724at2"/>
<accession>A0A0H5E532</accession>
<dbReference type="EMBL" id="CWGJ01000012">
    <property type="protein sequence ID" value="CRX38350.1"/>
    <property type="molecule type" value="Genomic_DNA"/>
</dbReference>
<dbReference type="RefSeq" id="WP_098038214.1">
    <property type="nucleotide sequence ID" value="NZ_CWGJ01000012.1"/>
</dbReference>
<dbReference type="GO" id="GO:0016491">
    <property type="term" value="F:oxidoreductase activity"/>
    <property type="evidence" value="ECO:0007669"/>
    <property type="project" value="InterPro"/>
</dbReference>
<dbReference type="InterPro" id="IPR050712">
    <property type="entry name" value="NAD(P)H-dep_reductase"/>
</dbReference>
<dbReference type="Pfam" id="PF03358">
    <property type="entry name" value="FMN_red"/>
    <property type="match status" value="1"/>
</dbReference>
<dbReference type="PANTHER" id="PTHR30543">
    <property type="entry name" value="CHROMATE REDUCTASE"/>
    <property type="match status" value="1"/>
</dbReference>
<gene>
    <name evidence="2" type="ORF">ELAC_1005</name>
</gene>
<keyword evidence="3" id="KW-1185">Reference proteome</keyword>
<dbReference type="Proteomes" id="UP000220251">
    <property type="component" value="Unassembled WGS sequence"/>
</dbReference>
<dbReference type="AlphaFoldDB" id="A0A0H5E532"/>
<evidence type="ECO:0000259" key="1">
    <source>
        <dbReference type="Pfam" id="PF03358"/>
    </source>
</evidence>
<name>A0A0H5E532_9BACT</name>
<reference evidence="3" key="1">
    <citation type="submission" date="2015-06" db="EMBL/GenBank/DDBJ databases">
        <authorList>
            <person name="Bertelli C."/>
        </authorList>
    </citation>
    <scope>NUCLEOTIDE SEQUENCE [LARGE SCALE GENOMIC DNA]</scope>
    <source>
        <strain evidence="3">CRIB-30</strain>
    </source>
</reference>
<protein>
    <recommendedName>
        <fullName evidence="1">NADPH-dependent FMN reductase-like domain-containing protein</fullName>
    </recommendedName>
</protein>
<dbReference type="SUPFAM" id="SSF52218">
    <property type="entry name" value="Flavoproteins"/>
    <property type="match status" value="1"/>
</dbReference>
<dbReference type="Gene3D" id="3.40.50.360">
    <property type="match status" value="1"/>
</dbReference>
<feature type="domain" description="NADPH-dependent FMN reductase-like" evidence="1">
    <location>
        <begin position="5"/>
        <end position="157"/>
    </location>
</feature>
<organism evidence="2 3">
    <name type="scientific">Estrella lausannensis</name>
    <dbReference type="NCBI Taxonomy" id="483423"/>
    <lineage>
        <taxon>Bacteria</taxon>
        <taxon>Pseudomonadati</taxon>
        <taxon>Chlamydiota</taxon>
        <taxon>Chlamydiia</taxon>
        <taxon>Parachlamydiales</taxon>
        <taxon>Candidatus Criblamydiaceae</taxon>
        <taxon>Estrella</taxon>
    </lineage>
</organism>
<dbReference type="InterPro" id="IPR005025">
    <property type="entry name" value="FMN_Rdtase-like_dom"/>
</dbReference>
<dbReference type="GO" id="GO:0010181">
    <property type="term" value="F:FMN binding"/>
    <property type="evidence" value="ECO:0007669"/>
    <property type="project" value="TreeGrafter"/>
</dbReference>
<proteinExistence type="predicted"/>
<dbReference type="InterPro" id="IPR029039">
    <property type="entry name" value="Flavoprotein-like_sf"/>
</dbReference>
<sequence length="197" mass="21315">MKRGPKILAFAGSLRADSFNKKILKIAVKGAKEAGAEVNLIDLSEYSLPLLNQDEEAKFGIPPMAMRLKKMFREADGFLIASPEYNSSISGVLKNTLDWVSRPHPDEKAYLECFIGKTAAIISASPGGLGGLRGLVHLRAILGNINVLVIPDQVSVPGPDLNFDEKGDLKDSKKQESLLNVGKSLTEVLKKLKGYPA</sequence>